<keyword evidence="3" id="KW-0614">Plasmid</keyword>
<name>B1HQ61_LYSSC</name>
<dbReference type="Pfam" id="PF03318">
    <property type="entry name" value="ETX_MTX2"/>
    <property type="match status" value="1"/>
</dbReference>
<evidence type="ECO:0000313" key="3">
    <source>
        <dbReference type="EMBL" id="ACA42387.1"/>
    </source>
</evidence>
<organism evidence="2 4">
    <name type="scientific">Lysinibacillus sphaericus (strain C3-41)</name>
    <dbReference type="NCBI Taxonomy" id="444177"/>
    <lineage>
        <taxon>Bacteria</taxon>
        <taxon>Bacillati</taxon>
        <taxon>Bacillota</taxon>
        <taxon>Bacilli</taxon>
        <taxon>Bacillales</taxon>
        <taxon>Bacillaceae</taxon>
        <taxon>Lysinibacillus</taxon>
    </lineage>
</organism>
<dbReference type="EMBL" id="CP000818">
    <property type="protein sequence ID" value="ACA42387.1"/>
    <property type="molecule type" value="Genomic_DNA"/>
</dbReference>
<keyword evidence="1" id="KW-1133">Transmembrane helix</keyword>
<dbReference type="EnsemblBacteria" id="ACA40704">
    <property type="protein sequence ID" value="ACA40704"/>
    <property type="gene ID" value="Bsph_3195"/>
</dbReference>
<protein>
    <submittedName>
        <fullName evidence="2">Hypothetical Mtx2/3 toxin-like protein</fullName>
    </submittedName>
</protein>
<evidence type="ECO:0000313" key="2">
    <source>
        <dbReference type="EMBL" id="ACA40704.1"/>
    </source>
</evidence>
<dbReference type="EnsemblBacteria" id="ACA42387">
    <property type="protein sequence ID" value="ACA42387"/>
    <property type="gene ID" value="Bsph_p157"/>
</dbReference>
<dbReference type="Gene3D" id="2.170.15.10">
    <property type="entry name" value="Proaerolysin, chain A, domain 3"/>
    <property type="match status" value="1"/>
</dbReference>
<dbReference type="HOGENOM" id="CLU_073788_0_0_9"/>
<dbReference type="SUPFAM" id="SSF56973">
    <property type="entry name" value="Aerolisin/ETX pore-forming domain"/>
    <property type="match status" value="1"/>
</dbReference>
<feature type="transmembrane region" description="Helical" evidence="1">
    <location>
        <begin position="12"/>
        <end position="31"/>
    </location>
</feature>
<accession>B1HQ61</accession>
<dbReference type="KEGG" id="lsp:Bsph_3195"/>
<proteinExistence type="predicted"/>
<dbReference type="Proteomes" id="UP000002164">
    <property type="component" value="Chromosome"/>
</dbReference>
<keyword evidence="1" id="KW-0812">Transmembrane</keyword>
<evidence type="ECO:0000313" key="4">
    <source>
        <dbReference type="Proteomes" id="UP000002164"/>
    </source>
</evidence>
<dbReference type="CDD" id="cd20223">
    <property type="entry name" value="PFM_epsilon-toxin-like"/>
    <property type="match status" value="1"/>
</dbReference>
<dbReference type="Proteomes" id="UP000002164">
    <property type="component" value="Plasmid pBsph"/>
</dbReference>
<sequence>MEGERDMRSKTLRNALIIGMVFITLGGTTTINPSQTYAESNSMQEKNIGITNVNQVLEKIGSYYYQRNLSLTWYEAPNSIGVNHDFQLRKNPDSISSEVDLSISGEEIESLYYDSTIPKFLGENIFENNTNQEQTYNTSKFSETYTESTSTSVSKGFKINVGRDFTIPLILNEGGKINLEYNSGSTNTNTLSKTYTLEAPSQPVKVPPNKIYKAVVEYSQRTYKGTVKFYGRNTHNPYPINTIKTTGSYTGWMGMQEIKQFTFNDPLYKHYDGLSDSQKKEVENDGVVIIPFLGATFVVVEGKGSFEGVYGAKLNVKTYDVTDQNKVKLVDSRSIDL</sequence>
<gene>
    <name evidence="2" type="ordered locus">Bsph_3195</name>
    <name evidence="3" type="ordered locus">Bsph_p157</name>
</gene>
<keyword evidence="1" id="KW-0472">Membrane</keyword>
<geneLocation type="plasmid" evidence="3 4">
    <name>pBsph</name>
</geneLocation>
<dbReference type="KEGG" id="lsp:Bsph_p157"/>
<reference evidence="2 4" key="1">
    <citation type="journal article" date="2008" name="J. Bacteriol.">
        <title>Complete genome sequence of the mosquitocidal bacterium Bacillus sphaericus C3-41 and comparison with those of closely related Bacillus species.</title>
        <authorList>
            <person name="Hu X."/>
            <person name="Fan W."/>
            <person name="Han B."/>
            <person name="Liu H."/>
            <person name="Zheng D."/>
            <person name="Li Q."/>
            <person name="Dong W."/>
            <person name="Yan J."/>
            <person name="Gao M."/>
            <person name="Berry C."/>
            <person name="Yuan Z."/>
        </authorList>
    </citation>
    <scope>NUCLEOTIDE SEQUENCE [LARGE SCALE GENOMIC DNA]</scope>
    <source>
        <strain evidence="2 4">C3-41</strain>
        <plasmid evidence="3">pBsph</plasmid>
    </source>
</reference>
<dbReference type="AlphaFoldDB" id="B1HQ61"/>
<dbReference type="InterPro" id="IPR004991">
    <property type="entry name" value="Aerolysin-like"/>
</dbReference>
<dbReference type="EMBL" id="CP000817">
    <property type="protein sequence ID" value="ACA40704.1"/>
    <property type="molecule type" value="Genomic_DNA"/>
</dbReference>
<evidence type="ECO:0000256" key="1">
    <source>
        <dbReference type="SAM" id="Phobius"/>
    </source>
</evidence>